<evidence type="ECO:0000256" key="4">
    <source>
        <dbReference type="ARBA" id="ARBA00022777"/>
    </source>
</evidence>
<evidence type="ECO:0000313" key="7">
    <source>
        <dbReference type="EMBL" id="KAJ3433317.1"/>
    </source>
</evidence>
<dbReference type="PANTHER" id="PTHR24346:SF82">
    <property type="entry name" value="KP78A-RELATED"/>
    <property type="match status" value="1"/>
</dbReference>
<dbReference type="SMART" id="SM00220">
    <property type="entry name" value="S_TKc"/>
    <property type="match status" value="1"/>
</dbReference>
<comment type="caution">
    <text evidence="7">The sequence shown here is derived from an EMBL/GenBank/DDBJ whole genome shotgun (WGS) entry which is preliminary data.</text>
</comment>
<evidence type="ECO:0000256" key="2">
    <source>
        <dbReference type="ARBA" id="ARBA00022679"/>
    </source>
</evidence>
<dbReference type="InterPro" id="IPR011009">
    <property type="entry name" value="Kinase-like_dom_sf"/>
</dbReference>
<evidence type="ECO:0000256" key="3">
    <source>
        <dbReference type="ARBA" id="ARBA00022741"/>
    </source>
</evidence>
<evidence type="ECO:0000256" key="1">
    <source>
        <dbReference type="ARBA" id="ARBA00022527"/>
    </source>
</evidence>
<dbReference type="GO" id="GO:0004674">
    <property type="term" value="F:protein serine/threonine kinase activity"/>
    <property type="evidence" value="ECO:0007669"/>
    <property type="project" value="UniProtKB-KW"/>
</dbReference>
<dbReference type="SUPFAM" id="SSF56112">
    <property type="entry name" value="Protein kinase-like (PK-like)"/>
    <property type="match status" value="1"/>
</dbReference>
<protein>
    <submittedName>
        <fullName evidence="7">Protein kinase</fullName>
    </submittedName>
</protein>
<dbReference type="EMBL" id="JANTQA010000047">
    <property type="protein sequence ID" value="KAJ3433317.1"/>
    <property type="molecule type" value="Genomic_DNA"/>
</dbReference>
<dbReference type="PROSITE" id="PS50011">
    <property type="entry name" value="PROTEIN_KINASE_DOM"/>
    <property type="match status" value="1"/>
</dbReference>
<dbReference type="PROSITE" id="PS00108">
    <property type="entry name" value="PROTEIN_KINASE_ST"/>
    <property type="match status" value="1"/>
</dbReference>
<sequence>MNIKKVGPYIIVKSGVHCEDGTEVAIKVIQKSKLSEETDLLQKFRKEMTLQRIFSHPNVIKTRRVIETETHLFLVLEKLSKGELFDYIVENDYLPSDQARKIFRQIIFGLEYIHSFCIAHRDLKPENILLDENLNVKIADFGMAHINEMNTLLKTACGSPHYVAPEILKRKIQWFGNRYLELWCNFVCTIDGHFTI</sequence>
<accession>A0AAV7YU18</accession>
<dbReference type="Pfam" id="PF00069">
    <property type="entry name" value="Pkinase"/>
    <property type="match status" value="1"/>
</dbReference>
<dbReference type="GO" id="GO:0005524">
    <property type="term" value="F:ATP binding"/>
    <property type="evidence" value="ECO:0007669"/>
    <property type="project" value="UniProtKB-KW"/>
</dbReference>
<dbReference type="GO" id="GO:0005737">
    <property type="term" value="C:cytoplasm"/>
    <property type="evidence" value="ECO:0007669"/>
    <property type="project" value="TreeGrafter"/>
</dbReference>
<evidence type="ECO:0000256" key="5">
    <source>
        <dbReference type="ARBA" id="ARBA00022840"/>
    </source>
</evidence>
<gene>
    <name evidence="7" type="ORF">M0812_22272</name>
</gene>
<dbReference type="Proteomes" id="UP001146793">
    <property type="component" value="Unassembled WGS sequence"/>
</dbReference>
<evidence type="ECO:0000313" key="8">
    <source>
        <dbReference type="Proteomes" id="UP001146793"/>
    </source>
</evidence>
<dbReference type="PANTHER" id="PTHR24346">
    <property type="entry name" value="MAP/MICROTUBULE AFFINITY-REGULATING KINASE"/>
    <property type="match status" value="1"/>
</dbReference>
<reference evidence="7" key="1">
    <citation type="submission" date="2022-08" db="EMBL/GenBank/DDBJ databases">
        <title>Novel sulphate-reducing endosymbionts in the free-living metamonad Anaeramoeba.</title>
        <authorList>
            <person name="Jerlstrom-Hultqvist J."/>
            <person name="Cepicka I."/>
            <person name="Gallot-Lavallee L."/>
            <person name="Salas-Leiva D."/>
            <person name="Curtis B.A."/>
            <person name="Zahonova K."/>
            <person name="Pipaliya S."/>
            <person name="Dacks J."/>
            <person name="Roger A.J."/>
        </authorList>
    </citation>
    <scope>NUCLEOTIDE SEQUENCE</scope>
    <source>
        <strain evidence="7">Busselton2</strain>
    </source>
</reference>
<dbReference type="InterPro" id="IPR000719">
    <property type="entry name" value="Prot_kinase_dom"/>
</dbReference>
<organism evidence="7 8">
    <name type="scientific">Anaeramoeba flamelloides</name>
    <dbReference type="NCBI Taxonomy" id="1746091"/>
    <lineage>
        <taxon>Eukaryota</taxon>
        <taxon>Metamonada</taxon>
        <taxon>Anaeramoebidae</taxon>
        <taxon>Anaeramoeba</taxon>
    </lineage>
</organism>
<feature type="domain" description="Protein kinase" evidence="6">
    <location>
        <begin position="1"/>
        <end position="196"/>
    </location>
</feature>
<dbReference type="Gene3D" id="1.10.510.10">
    <property type="entry name" value="Transferase(Phosphotransferase) domain 1"/>
    <property type="match status" value="1"/>
</dbReference>
<dbReference type="InterPro" id="IPR008271">
    <property type="entry name" value="Ser/Thr_kinase_AS"/>
</dbReference>
<keyword evidence="4 7" id="KW-0418">Kinase</keyword>
<evidence type="ECO:0000259" key="6">
    <source>
        <dbReference type="PROSITE" id="PS50011"/>
    </source>
</evidence>
<dbReference type="AlphaFoldDB" id="A0AAV7YU18"/>
<proteinExistence type="predicted"/>
<dbReference type="FunFam" id="1.10.510.10:FF:000571">
    <property type="entry name" value="Maternal embryonic leucine zipper kinase"/>
    <property type="match status" value="1"/>
</dbReference>
<keyword evidence="1" id="KW-0723">Serine/threonine-protein kinase</keyword>
<keyword evidence="3" id="KW-0547">Nucleotide-binding</keyword>
<keyword evidence="5" id="KW-0067">ATP-binding</keyword>
<dbReference type="GO" id="GO:0035556">
    <property type="term" value="P:intracellular signal transduction"/>
    <property type="evidence" value="ECO:0007669"/>
    <property type="project" value="TreeGrafter"/>
</dbReference>
<keyword evidence="2" id="KW-0808">Transferase</keyword>
<name>A0AAV7YU18_9EUKA</name>